<dbReference type="PANTHER" id="PTHR12526:SF635">
    <property type="entry name" value="GLYCOSYL TRANSFERASE GROUP 1"/>
    <property type="match status" value="1"/>
</dbReference>
<dbReference type="Pfam" id="PF00534">
    <property type="entry name" value="Glycos_transf_1"/>
    <property type="match status" value="1"/>
</dbReference>
<dbReference type="GO" id="GO:0016757">
    <property type="term" value="F:glycosyltransferase activity"/>
    <property type="evidence" value="ECO:0007669"/>
    <property type="project" value="InterPro"/>
</dbReference>
<dbReference type="Gene3D" id="3.40.50.2000">
    <property type="entry name" value="Glycogen Phosphorylase B"/>
    <property type="match status" value="3"/>
</dbReference>
<dbReference type="InterPro" id="IPR028098">
    <property type="entry name" value="Glyco_trans_4-like_N"/>
</dbReference>
<feature type="domain" description="Glycosyltransferase subfamily 4-like N-terminal" evidence="2">
    <location>
        <begin position="14"/>
        <end position="199"/>
    </location>
</feature>
<sequence length="411" mass="45243">MRILLLHDYGTATGGAELQMLSLRRGLRERGHEVRLLTSRAQMVANSPLLADYDCFGTTGKLQVLSQTINPSAYWVLRQALEEFQPDVVHVRMFMWQLSPLILPLLKTIPCLYQTAVYKAICPLGTKVLPDGQACSFTAGPACLQMGCLTPQSWLPLMLQRHLWQRWKSVFDLVVALSYGMKAKLEAEGIQPIEVVHNGVPERSIRPALSDPPTVVFAGRLVPEKGVEVLLRAFAQAHVPQAQLLIAGQGSEAAALQTLAAELGIADCVTWLGHLPVAEMERRFETAWVQVVPSLWEEPFGNVSTEAMMRGTAVIASAVGGQPEIVDAGVTGFLVPPGDIAALSNALRQLLLNRDLAEQMGQAGRQRALTHFSETQRTERFIEIYQRLRSRYPQATEIEPAKALAAGIKQR</sequence>
<evidence type="ECO:0000259" key="2">
    <source>
        <dbReference type="Pfam" id="PF13579"/>
    </source>
</evidence>
<organism evidence="3">
    <name type="scientific">Leptolyngbya sp. NK1-12</name>
    <dbReference type="NCBI Taxonomy" id="2547451"/>
    <lineage>
        <taxon>Bacteria</taxon>
        <taxon>Bacillati</taxon>
        <taxon>Cyanobacteriota</taxon>
        <taxon>Cyanophyceae</taxon>
        <taxon>Leptolyngbyales</taxon>
        <taxon>Leptolyngbyaceae</taxon>
        <taxon>Leptolyngbya group</taxon>
        <taxon>Leptolyngbya</taxon>
    </lineage>
</organism>
<proteinExistence type="predicted"/>
<dbReference type="InterPro" id="IPR001296">
    <property type="entry name" value="Glyco_trans_1"/>
</dbReference>
<name>A0AA96WFR4_9CYAN</name>
<dbReference type="PANTHER" id="PTHR12526">
    <property type="entry name" value="GLYCOSYLTRANSFERASE"/>
    <property type="match status" value="1"/>
</dbReference>
<dbReference type="AlphaFoldDB" id="A0AA96WFR4"/>
<reference evidence="3" key="1">
    <citation type="submission" date="2020-05" db="EMBL/GenBank/DDBJ databases">
        <authorList>
            <person name="Zhu T."/>
            <person name="Keshari N."/>
            <person name="Lu X."/>
        </authorList>
    </citation>
    <scope>NUCLEOTIDE SEQUENCE</scope>
    <source>
        <strain evidence="3">NK1-12</strain>
    </source>
</reference>
<feature type="domain" description="Glycosyl transferase family 1" evidence="1">
    <location>
        <begin position="209"/>
        <end position="367"/>
    </location>
</feature>
<evidence type="ECO:0000313" key="3">
    <source>
        <dbReference type="EMBL" id="WNZ24409.1"/>
    </source>
</evidence>
<dbReference type="RefSeq" id="WP_316430202.1">
    <property type="nucleotide sequence ID" value="NZ_CP053586.1"/>
</dbReference>
<protein>
    <submittedName>
        <fullName evidence="3">Glycosyltransferase family 4 protein</fullName>
    </submittedName>
</protein>
<dbReference type="EMBL" id="CP053586">
    <property type="protein sequence ID" value="WNZ24409.1"/>
    <property type="molecule type" value="Genomic_DNA"/>
</dbReference>
<gene>
    <name evidence="3" type="ORF">HJG54_17135</name>
</gene>
<dbReference type="Pfam" id="PF13579">
    <property type="entry name" value="Glyco_trans_4_4"/>
    <property type="match status" value="1"/>
</dbReference>
<dbReference type="SUPFAM" id="SSF53756">
    <property type="entry name" value="UDP-Glycosyltransferase/glycogen phosphorylase"/>
    <property type="match status" value="1"/>
</dbReference>
<evidence type="ECO:0000259" key="1">
    <source>
        <dbReference type="Pfam" id="PF00534"/>
    </source>
</evidence>
<accession>A0AA96WFR4</accession>
<dbReference type="CDD" id="cd03801">
    <property type="entry name" value="GT4_PimA-like"/>
    <property type="match status" value="1"/>
</dbReference>